<sequence length="253" mass="28067">MTPILLTIGLAVVGLLAGWLKCVEPGGENLPGIKRVTKAGWLVLILLVALTTITSLLSQRDSDAARFREEKKQAQIDSLESELGQANKTIFSLKEKFELQTEIVQGTALVNAWIQAANAAKVRLQESIQGLRGYLPFVKSDDKNQLSLHFSTIDLASEIFANAVGVPNVLDTDVKLIKSEARSYLLFFGSKTKPEFQEKGCKQKIARIDKLIKELDMEISGLIAKKQPPYIDLLLIEQLMKKSDAKIDRFISK</sequence>
<keyword evidence="2" id="KW-0812">Transmembrane</keyword>
<evidence type="ECO:0000256" key="2">
    <source>
        <dbReference type="SAM" id="Phobius"/>
    </source>
</evidence>
<dbReference type="AlphaFoldDB" id="A0A450UYY3"/>
<evidence type="ECO:0000313" key="3">
    <source>
        <dbReference type="EMBL" id="VFJ97784.1"/>
    </source>
</evidence>
<dbReference type="EMBL" id="CAADFF010000108">
    <property type="protein sequence ID" value="VFJ97784.1"/>
    <property type="molecule type" value="Genomic_DNA"/>
</dbReference>
<proteinExistence type="predicted"/>
<keyword evidence="2" id="KW-1133">Transmembrane helix</keyword>
<keyword evidence="1" id="KW-0175">Coiled coil</keyword>
<feature type="coiled-coil region" evidence="1">
    <location>
        <begin position="69"/>
        <end position="96"/>
    </location>
</feature>
<feature type="transmembrane region" description="Helical" evidence="2">
    <location>
        <begin position="38"/>
        <end position="58"/>
    </location>
</feature>
<accession>A0A450UYY3</accession>
<gene>
    <name evidence="3" type="ORF">BECKLFY1418B_GA0070995_11083</name>
</gene>
<organism evidence="3">
    <name type="scientific">Candidatus Kentrum sp. LFY</name>
    <dbReference type="NCBI Taxonomy" id="2126342"/>
    <lineage>
        <taxon>Bacteria</taxon>
        <taxon>Pseudomonadati</taxon>
        <taxon>Pseudomonadota</taxon>
        <taxon>Gammaproteobacteria</taxon>
        <taxon>Candidatus Kentrum</taxon>
    </lineage>
</organism>
<protein>
    <submittedName>
        <fullName evidence="3">Uncharacterized protein</fullName>
    </submittedName>
</protein>
<evidence type="ECO:0000256" key="1">
    <source>
        <dbReference type="SAM" id="Coils"/>
    </source>
</evidence>
<reference evidence="3" key="1">
    <citation type="submission" date="2019-02" db="EMBL/GenBank/DDBJ databases">
        <authorList>
            <person name="Gruber-Vodicka R. H."/>
            <person name="Seah K. B. B."/>
        </authorList>
    </citation>
    <scope>NUCLEOTIDE SEQUENCE</scope>
    <source>
        <strain evidence="3">BECK_M7</strain>
    </source>
</reference>
<name>A0A450UYY3_9GAMM</name>
<keyword evidence="2" id="KW-0472">Membrane</keyword>